<gene>
    <name evidence="1" type="ORF">O181_085463</name>
</gene>
<comment type="caution">
    <text evidence="1">The sequence shown here is derived from an EMBL/GenBank/DDBJ whole genome shotgun (WGS) entry which is preliminary data.</text>
</comment>
<evidence type="ECO:0000313" key="2">
    <source>
        <dbReference type="Proteomes" id="UP000765509"/>
    </source>
</evidence>
<reference evidence="1" key="1">
    <citation type="submission" date="2021-03" db="EMBL/GenBank/DDBJ databases">
        <title>Draft genome sequence of rust myrtle Austropuccinia psidii MF-1, a brazilian biotype.</title>
        <authorList>
            <person name="Quecine M.C."/>
            <person name="Pachon D.M.R."/>
            <person name="Bonatelli M.L."/>
            <person name="Correr F.H."/>
            <person name="Franceschini L.M."/>
            <person name="Leite T.F."/>
            <person name="Margarido G.R.A."/>
            <person name="Almeida C.A."/>
            <person name="Ferrarezi J.A."/>
            <person name="Labate C.A."/>
        </authorList>
    </citation>
    <scope>NUCLEOTIDE SEQUENCE</scope>
    <source>
        <strain evidence="1">MF-1</strain>
    </source>
</reference>
<sequence length="138" mass="15951">MNQTEGHLGIYNPKLSILKLDKKKDENASWLKLPPQKLLPRAYVLINKHNNPYLTILMYQIHPFRSPKPVFHKIQKLIITLNKLANNCQNITTSSDILDGIMKRIRFFQGSDSGKLAWVYASKEGLTKQTMDENNMQL</sequence>
<dbReference type="EMBL" id="AVOT02050709">
    <property type="protein sequence ID" value="MBW0545748.1"/>
    <property type="molecule type" value="Genomic_DNA"/>
</dbReference>
<dbReference type="Proteomes" id="UP000765509">
    <property type="component" value="Unassembled WGS sequence"/>
</dbReference>
<name>A0A9Q3FT61_9BASI</name>
<accession>A0A9Q3FT61</accession>
<organism evidence="1 2">
    <name type="scientific">Austropuccinia psidii MF-1</name>
    <dbReference type="NCBI Taxonomy" id="1389203"/>
    <lineage>
        <taxon>Eukaryota</taxon>
        <taxon>Fungi</taxon>
        <taxon>Dikarya</taxon>
        <taxon>Basidiomycota</taxon>
        <taxon>Pucciniomycotina</taxon>
        <taxon>Pucciniomycetes</taxon>
        <taxon>Pucciniales</taxon>
        <taxon>Sphaerophragmiaceae</taxon>
        <taxon>Austropuccinia</taxon>
    </lineage>
</organism>
<protein>
    <submittedName>
        <fullName evidence="1">Uncharacterized protein</fullName>
    </submittedName>
</protein>
<dbReference type="OrthoDB" id="2514304at2759"/>
<dbReference type="AlphaFoldDB" id="A0A9Q3FT61"/>
<evidence type="ECO:0000313" key="1">
    <source>
        <dbReference type="EMBL" id="MBW0545748.1"/>
    </source>
</evidence>
<keyword evidence="2" id="KW-1185">Reference proteome</keyword>
<proteinExistence type="predicted"/>